<dbReference type="HOGENOM" id="CLU_2203034_0_0_1"/>
<evidence type="ECO:0000256" key="1">
    <source>
        <dbReference type="SAM" id="MobiDB-lite"/>
    </source>
</evidence>
<dbReference type="InParanoid" id="M3XPL5"/>
<name>M3XPL5_MUSPF</name>
<dbReference type="EMBL" id="AEYP01031020">
    <property type="status" value="NOT_ANNOTATED_CDS"/>
    <property type="molecule type" value="Genomic_DNA"/>
</dbReference>
<dbReference type="AlphaFoldDB" id="M3XPL5"/>
<protein>
    <submittedName>
        <fullName evidence="2">Uncharacterized protein</fullName>
    </submittedName>
</protein>
<dbReference type="Ensembl" id="ENSMPUT00000001036.1">
    <property type="protein sequence ID" value="ENSMPUP00000001015.1"/>
    <property type="gene ID" value="ENSMPUG00000001023.1"/>
</dbReference>
<reference evidence="2" key="1">
    <citation type="submission" date="2024-06" db="UniProtKB">
        <authorList>
            <consortium name="Ensembl"/>
        </authorList>
    </citation>
    <scope>IDENTIFICATION</scope>
</reference>
<proteinExistence type="predicted"/>
<dbReference type="EMBL" id="AEYP01031021">
    <property type="status" value="NOT_ANNOTATED_CDS"/>
    <property type="molecule type" value="Genomic_DNA"/>
</dbReference>
<feature type="compositionally biased region" description="Basic and acidic residues" evidence="1">
    <location>
        <begin position="70"/>
        <end position="96"/>
    </location>
</feature>
<organism evidence="2">
    <name type="scientific">Mustela putorius furo</name>
    <name type="common">European domestic ferret</name>
    <name type="synonym">Mustela furo</name>
    <dbReference type="NCBI Taxonomy" id="9669"/>
    <lineage>
        <taxon>Eukaryota</taxon>
        <taxon>Metazoa</taxon>
        <taxon>Chordata</taxon>
        <taxon>Craniata</taxon>
        <taxon>Vertebrata</taxon>
        <taxon>Euteleostomi</taxon>
        <taxon>Mammalia</taxon>
        <taxon>Eutheria</taxon>
        <taxon>Laurasiatheria</taxon>
        <taxon>Carnivora</taxon>
        <taxon>Caniformia</taxon>
        <taxon>Musteloidea</taxon>
        <taxon>Mustelidae</taxon>
        <taxon>Mustelinae</taxon>
        <taxon>Mustela</taxon>
    </lineage>
</organism>
<feature type="region of interest" description="Disordered" evidence="1">
    <location>
        <begin position="67"/>
        <end position="108"/>
    </location>
</feature>
<accession>M3XPL5</accession>
<evidence type="ECO:0000313" key="2">
    <source>
        <dbReference type="Ensembl" id="ENSMPUP00000001015.1"/>
    </source>
</evidence>
<sequence length="108" mass="12806">LNYALECSQSPGTNLKSETIKQNGETSLKSYQQQPRLKINWSTGNSHWQFSGQLKDSRLALWMRVTAPARGKEGRERREKTRREEGAEKRGVWARERRYRKRRQTEQK</sequence>
<feature type="compositionally biased region" description="Basic residues" evidence="1">
    <location>
        <begin position="97"/>
        <end position="108"/>
    </location>
</feature>